<comment type="caution">
    <text evidence="7">The sequence shown here is derived from an EMBL/GenBank/DDBJ whole genome shotgun (WGS) entry which is preliminary data.</text>
</comment>
<evidence type="ECO:0000256" key="3">
    <source>
        <dbReference type="ARBA" id="ARBA00022777"/>
    </source>
</evidence>
<dbReference type="Gene3D" id="3.30.420.40">
    <property type="match status" value="2"/>
</dbReference>
<dbReference type="InterPro" id="IPR018484">
    <property type="entry name" value="FGGY_N"/>
</dbReference>
<dbReference type="InterPro" id="IPR050406">
    <property type="entry name" value="FGGY_Carb_Kinase"/>
</dbReference>
<dbReference type="EMBL" id="JBDXSU010000046">
    <property type="protein sequence ID" value="MFB5193191.1"/>
    <property type="molecule type" value="Genomic_DNA"/>
</dbReference>
<evidence type="ECO:0000259" key="5">
    <source>
        <dbReference type="Pfam" id="PF00370"/>
    </source>
</evidence>
<dbReference type="Pfam" id="PF00370">
    <property type="entry name" value="FGGY_N"/>
    <property type="match status" value="1"/>
</dbReference>
<name>A0ABV5ALS3_9BACL</name>
<dbReference type="Proteomes" id="UP001579974">
    <property type="component" value="Unassembled WGS sequence"/>
</dbReference>
<evidence type="ECO:0000313" key="8">
    <source>
        <dbReference type="Proteomes" id="UP001579974"/>
    </source>
</evidence>
<reference evidence="7 8" key="1">
    <citation type="journal article" date="2024" name="Int. J. Mol. Sci.">
        <title>Exploration of Alicyclobacillus spp. Genome in Search of Antibiotic Resistance.</title>
        <authorList>
            <person name="Bucka-Kolendo J."/>
            <person name="Kiousi D.E."/>
            <person name="Dekowska A."/>
            <person name="Mikolajczuk-Szczyrba A."/>
            <person name="Karadedos D.M."/>
            <person name="Michael P."/>
            <person name="Galanis A."/>
            <person name="Sokolowska B."/>
        </authorList>
    </citation>
    <scope>NUCLEOTIDE SEQUENCE [LARGE SCALE GENOMIC DNA]</scope>
    <source>
        <strain evidence="7 8">KKP 3000</strain>
    </source>
</reference>
<dbReference type="PIRSF" id="PIRSF000538">
    <property type="entry name" value="GlpK"/>
    <property type="match status" value="1"/>
</dbReference>
<dbReference type="PROSITE" id="PS00445">
    <property type="entry name" value="FGGY_KINASES_2"/>
    <property type="match status" value="1"/>
</dbReference>
<feature type="domain" description="Carbohydrate kinase FGGY N-terminal" evidence="5">
    <location>
        <begin position="6"/>
        <end position="245"/>
    </location>
</feature>
<dbReference type="InterPro" id="IPR018485">
    <property type="entry name" value="FGGY_C"/>
</dbReference>
<evidence type="ECO:0000256" key="2">
    <source>
        <dbReference type="ARBA" id="ARBA00022679"/>
    </source>
</evidence>
<keyword evidence="3 4" id="KW-0418">Kinase</keyword>
<keyword evidence="2 4" id="KW-0808">Transferase</keyword>
<dbReference type="PANTHER" id="PTHR43095">
    <property type="entry name" value="SUGAR KINASE"/>
    <property type="match status" value="1"/>
</dbReference>
<sequence length="501" mass="54830">MIPALMAIDVGTSHSKVGLYRVDGDLVKVSSHRTQTLSNQAGQFYYQPDDIWRTIASGIREVLDGDGDVRVLAIAIASMAESGVMVHRQTGVPLSECIPWFDRRSSDQAEWIVNSDRPFARFSKSGLHPSFKCGLAKVLWLFQNTDAGFSQGVWLSLADYIAFRLTHKLATDYSLAARTLAFRIDTKEWDTPWIASFKLPKGLFPDAYPAGTVIGKTHAELDGIGLRPGIPVSIAGHDHICASLGLGATRVGDVYDSMGTAETLCGTLEERELGEIEYQSGLAYSCSMIPGQRVWIGGLPSSGGAVDWMRTEWFSPPATYEELREITTQFRQSPTGILFYPYLVGAGAPLPDPSVSGAFIGLTKSHTKIDVVKAVLEGTAYEMESIRARAEAVSGRPIKHMMAVGGGARLSAWLQIKSNVSGCRIDVSDETEATLRGAALFAGISAQVYRDFAEATRVVESRRVTSVYEADQALHEAYQNVYAKRYQPVNQALREIYQRLS</sequence>
<accession>A0ABV5ALS3</accession>
<dbReference type="InterPro" id="IPR000577">
    <property type="entry name" value="Carb_kinase_FGGY"/>
</dbReference>
<dbReference type="Pfam" id="PF02782">
    <property type="entry name" value="FGGY_C"/>
    <property type="match status" value="1"/>
</dbReference>
<organism evidence="7 8">
    <name type="scientific">Alicyclobacillus fastidiosus</name>
    <dbReference type="NCBI Taxonomy" id="392011"/>
    <lineage>
        <taxon>Bacteria</taxon>
        <taxon>Bacillati</taxon>
        <taxon>Bacillota</taxon>
        <taxon>Bacilli</taxon>
        <taxon>Bacillales</taxon>
        <taxon>Alicyclobacillaceae</taxon>
        <taxon>Alicyclobacillus</taxon>
    </lineage>
</organism>
<dbReference type="InterPro" id="IPR018483">
    <property type="entry name" value="Carb_kinase_FGGY_CS"/>
</dbReference>
<dbReference type="PANTHER" id="PTHR43095:SF5">
    <property type="entry name" value="XYLULOSE KINASE"/>
    <property type="match status" value="1"/>
</dbReference>
<keyword evidence="8" id="KW-1185">Reference proteome</keyword>
<dbReference type="SUPFAM" id="SSF53067">
    <property type="entry name" value="Actin-like ATPase domain"/>
    <property type="match status" value="2"/>
</dbReference>
<protein>
    <submittedName>
        <fullName evidence="7">FGGY family carbohydrate kinase</fullName>
    </submittedName>
</protein>
<proteinExistence type="inferred from homology"/>
<evidence type="ECO:0000256" key="4">
    <source>
        <dbReference type="RuleBase" id="RU003733"/>
    </source>
</evidence>
<evidence type="ECO:0000256" key="1">
    <source>
        <dbReference type="ARBA" id="ARBA00009156"/>
    </source>
</evidence>
<evidence type="ECO:0000313" key="7">
    <source>
        <dbReference type="EMBL" id="MFB5193191.1"/>
    </source>
</evidence>
<dbReference type="InterPro" id="IPR043129">
    <property type="entry name" value="ATPase_NBD"/>
</dbReference>
<feature type="domain" description="Carbohydrate kinase FGGY C-terminal" evidence="6">
    <location>
        <begin position="286"/>
        <end position="445"/>
    </location>
</feature>
<evidence type="ECO:0000259" key="6">
    <source>
        <dbReference type="Pfam" id="PF02782"/>
    </source>
</evidence>
<dbReference type="RefSeq" id="WP_275473041.1">
    <property type="nucleotide sequence ID" value="NZ_CP162940.1"/>
</dbReference>
<dbReference type="CDD" id="cd07773">
    <property type="entry name" value="ASKHA_NBD_FGGY_FK"/>
    <property type="match status" value="1"/>
</dbReference>
<comment type="similarity">
    <text evidence="1 4">Belongs to the FGGY kinase family.</text>
</comment>
<dbReference type="GO" id="GO:0016301">
    <property type="term" value="F:kinase activity"/>
    <property type="evidence" value="ECO:0007669"/>
    <property type="project" value="UniProtKB-KW"/>
</dbReference>
<gene>
    <name evidence="7" type="ORF">KKP3000_003137</name>
</gene>